<dbReference type="EMBL" id="JACHLC010000001">
    <property type="protein sequence ID" value="MBB6369696.1"/>
    <property type="molecule type" value="Genomic_DNA"/>
</dbReference>
<proteinExistence type="predicted"/>
<evidence type="ECO:0008006" key="3">
    <source>
        <dbReference type="Google" id="ProtNLM"/>
    </source>
</evidence>
<accession>A0A841MXN3</accession>
<comment type="caution">
    <text evidence="1">The sequence shown here is derived from an EMBL/GenBank/DDBJ whole genome shotgun (WGS) entry which is preliminary data.</text>
</comment>
<dbReference type="Gene3D" id="3.10.450.50">
    <property type="match status" value="1"/>
</dbReference>
<dbReference type="RefSeq" id="WP_184160276.1">
    <property type="nucleotide sequence ID" value="NZ_JACHLC010000001.1"/>
</dbReference>
<protein>
    <recommendedName>
        <fullName evidence="3">SnoaL-like domain-containing protein</fullName>
    </recommendedName>
</protein>
<dbReference type="InterPro" id="IPR032710">
    <property type="entry name" value="NTF2-like_dom_sf"/>
</dbReference>
<organism evidence="1 2">
    <name type="scientific">Chryseobacterium shigense</name>
    <dbReference type="NCBI Taxonomy" id="297244"/>
    <lineage>
        <taxon>Bacteria</taxon>
        <taxon>Pseudomonadati</taxon>
        <taxon>Bacteroidota</taxon>
        <taxon>Flavobacteriia</taxon>
        <taxon>Flavobacteriales</taxon>
        <taxon>Weeksellaceae</taxon>
        <taxon>Chryseobacterium group</taxon>
        <taxon>Chryseobacterium</taxon>
    </lineage>
</organism>
<keyword evidence="2" id="KW-1185">Reference proteome</keyword>
<dbReference type="AlphaFoldDB" id="A0A841MXN3"/>
<evidence type="ECO:0000313" key="1">
    <source>
        <dbReference type="EMBL" id="MBB6369696.1"/>
    </source>
</evidence>
<sequence>MITTDLEQFVKAYIAAWSATDREERKYLVEKVYNISAEFFADEPGDHAVKHSGIGVILENITQVNKRLTVDNALTTECTGFSENHNIIRVAWQMKDKDDRIAMKGMNFLQKDNSGRIEKDYIFIN</sequence>
<evidence type="ECO:0000313" key="2">
    <source>
        <dbReference type="Proteomes" id="UP000589738"/>
    </source>
</evidence>
<name>A0A841MXN3_9FLAO</name>
<gene>
    <name evidence="1" type="ORF">HNP36_000749</name>
</gene>
<reference evidence="1 2" key="1">
    <citation type="submission" date="2020-08" db="EMBL/GenBank/DDBJ databases">
        <title>Functional genomics of gut bacteria from endangered species of beetles.</title>
        <authorList>
            <person name="Carlos-Shanley C."/>
        </authorList>
    </citation>
    <scope>NUCLEOTIDE SEQUENCE [LARGE SCALE GENOMIC DNA]</scope>
    <source>
        <strain evidence="1 2">S00136</strain>
    </source>
</reference>
<dbReference type="SUPFAM" id="SSF54427">
    <property type="entry name" value="NTF2-like"/>
    <property type="match status" value="1"/>
</dbReference>
<dbReference type="Proteomes" id="UP000589738">
    <property type="component" value="Unassembled WGS sequence"/>
</dbReference>